<keyword evidence="2" id="KW-1185">Reference proteome</keyword>
<name>A0A7N2LC99_QUELO</name>
<proteinExistence type="predicted"/>
<reference evidence="1 2" key="1">
    <citation type="journal article" date="2016" name="G3 (Bethesda)">
        <title>First Draft Assembly and Annotation of the Genome of a California Endemic Oak Quercus lobata Nee (Fagaceae).</title>
        <authorList>
            <person name="Sork V.L."/>
            <person name="Fitz-Gibbon S.T."/>
            <person name="Puiu D."/>
            <person name="Crepeau M."/>
            <person name="Gugger P.F."/>
            <person name="Sherman R."/>
            <person name="Stevens K."/>
            <person name="Langley C.H."/>
            <person name="Pellegrini M."/>
            <person name="Salzberg S.L."/>
        </authorList>
    </citation>
    <scope>NUCLEOTIDE SEQUENCE [LARGE SCALE GENOMIC DNA]</scope>
    <source>
        <strain evidence="1 2">cv. SW786</strain>
    </source>
</reference>
<dbReference type="AlphaFoldDB" id="A0A7N2LC99"/>
<dbReference type="EnsemblPlants" id="QL04p016891:mrna">
    <property type="protein sequence ID" value="QL04p016891:mrna"/>
    <property type="gene ID" value="QL04p016891"/>
</dbReference>
<dbReference type="EMBL" id="LRBV02000004">
    <property type="status" value="NOT_ANNOTATED_CDS"/>
    <property type="molecule type" value="Genomic_DNA"/>
</dbReference>
<protein>
    <submittedName>
        <fullName evidence="1">Uncharacterized protein</fullName>
    </submittedName>
</protein>
<accession>A0A7N2LC99</accession>
<evidence type="ECO:0000313" key="1">
    <source>
        <dbReference type="EnsemblPlants" id="QL04p016891:mrna"/>
    </source>
</evidence>
<dbReference type="InParanoid" id="A0A7N2LC99"/>
<dbReference type="Gramene" id="QL04p016891:mrna">
    <property type="protein sequence ID" value="QL04p016891:mrna"/>
    <property type="gene ID" value="QL04p016891"/>
</dbReference>
<evidence type="ECO:0000313" key="2">
    <source>
        <dbReference type="Proteomes" id="UP000594261"/>
    </source>
</evidence>
<sequence length="82" mass="9293">MAGKINIEDRRVPIDSLYAICGQVEEAVYHALWERPLATNVWAMVKGKLQKCAAILQNFHLLARQMKGKLTGNKMEIWVIVA</sequence>
<reference evidence="1" key="2">
    <citation type="submission" date="2021-01" db="UniProtKB">
        <authorList>
            <consortium name="EnsemblPlants"/>
        </authorList>
    </citation>
    <scope>IDENTIFICATION</scope>
</reference>
<dbReference type="Proteomes" id="UP000594261">
    <property type="component" value="Chromosome 4"/>
</dbReference>
<organism evidence="1 2">
    <name type="scientific">Quercus lobata</name>
    <name type="common">Valley oak</name>
    <dbReference type="NCBI Taxonomy" id="97700"/>
    <lineage>
        <taxon>Eukaryota</taxon>
        <taxon>Viridiplantae</taxon>
        <taxon>Streptophyta</taxon>
        <taxon>Embryophyta</taxon>
        <taxon>Tracheophyta</taxon>
        <taxon>Spermatophyta</taxon>
        <taxon>Magnoliopsida</taxon>
        <taxon>eudicotyledons</taxon>
        <taxon>Gunneridae</taxon>
        <taxon>Pentapetalae</taxon>
        <taxon>rosids</taxon>
        <taxon>fabids</taxon>
        <taxon>Fagales</taxon>
        <taxon>Fagaceae</taxon>
        <taxon>Quercus</taxon>
    </lineage>
</organism>